<proteinExistence type="predicted"/>
<feature type="compositionally biased region" description="Basic and acidic residues" evidence="1">
    <location>
        <begin position="67"/>
        <end position="80"/>
    </location>
</feature>
<name>M1D7I0_SOLTU</name>
<reference evidence="2" key="2">
    <citation type="submission" date="2015-06" db="UniProtKB">
        <authorList>
            <consortium name="EnsemblPlants"/>
        </authorList>
    </citation>
    <scope>IDENTIFICATION</scope>
    <source>
        <strain evidence="2">DM1-3 516 R44</strain>
    </source>
</reference>
<dbReference type="RefSeq" id="XP_015161430.1">
    <property type="nucleotide sequence ID" value="XM_015305944.1"/>
</dbReference>
<gene>
    <name evidence="2" type="primary">LOC107059439</name>
</gene>
<reference evidence="3" key="1">
    <citation type="journal article" date="2011" name="Nature">
        <title>Genome sequence and analysis of the tuber crop potato.</title>
        <authorList>
            <consortium name="The Potato Genome Sequencing Consortium"/>
        </authorList>
    </citation>
    <scope>NUCLEOTIDE SEQUENCE [LARGE SCALE GENOMIC DNA]</scope>
    <source>
        <strain evidence="3">cv. DM1-3 516 R44</strain>
    </source>
</reference>
<dbReference type="GeneID" id="107059439"/>
<feature type="region of interest" description="Disordered" evidence="1">
    <location>
        <begin position="36"/>
        <end position="105"/>
    </location>
</feature>
<dbReference type="Gramene" id="PGSC0003DMT400084164">
    <property type="protein sequence ID" value="PGSC0003DMT400084164"/>
    <property type="gene ID" value="PGSC0003DMG400033853"/>
</dbReference>
<feature type="compositionally biased region" description="Acidic residues" evidence="1">
    <location>
        <begin position="81"/>
        <end position="95"/>
    </location>
</feature>
<sequence>MKTFVQQEVSVSTPSLELLNNGYMVKVDDMNIWTQQRFNPKEQQASQGTTDGYQSEVSYGDESEATDGDKSEASDNHESEATDGNESEATNGDESEATKSQKGEP</sequence>
<organism evidence="2 3">
    <name type="scientific">Solanum tuberosum</name>
    <name type="common">Potato</name>
    <dbReference type="NCBI Taxonomy" id="4113"/>
    <lineage>
        <taxon>Eukaryota</taxon>
        <taxon>Viridiplantae</taxon>
        <taxon>Streptophyta</taxon>
        <taxon>Embryophyta</taxon>
        <taxon>Tracheophyta</taxon>
        <taxon>Spermatophyta</taxon>
        <taxon>Magnoliopsida</taxon>
        <taxon>eudicotyledons</taxon>
        <taxon>Gunneridae</taxon>
        <taxon>Pentapetalae</taxon>
        <taxon>asterids</taxon>
        <taxon>lamiids</taxon>
        <taxon>Solanales</taxon>
        <taxon>Solanaceae</taxon>
        <taxon>Solanoideae</taxon>
        <taxon>Solaneae</taxon>
        <taxon>Solanum</taxon>
    </lineage>
</organism>
<dbReference type="EnsemblPlants" id="PGSC0003DMT400084164">
    <property type="protein sequence ID" value="PGSC0003DMT400084164"/>
    <property type="gene ID" value="PGSC0003DMG400033853"/>
</dbReference>
<feature type="compositionally biased region" description="Polar residues" evidence="1">
    <location>
        <begin position="36"/>
        <end position="57"/>
    </location>
</feature>
<evidence type="ECO:0000313" key="3">
    <source>
        <dbReference type="Proteomes" id="UP000011115"/>
    </source>
</evidence>
<dbReference type="PaxDb" id="4113-PGSC0003DMT400084164"/>
<dbReference type="InParanoid" id="M1D7I0"/>
<protein>
    <submittedName>
        <fullName evidence="2">Uncharacterized protein</fullName>
    </submittedName>
</protein>
<dbReference type="KEGG" id="sot:107059439"/>
<evidence type="ECO:0000313" key="2">
    <source>
        <dbReference type="EnsemblPlants" id="PGSC0003DMT400084164"/>
    </source>
</evidence>
<feature type="compositionally biased region" description="Basic and acidic residues" evidence="1">
    <location>
        <begin position="96"/>
        <end position="105"/>
    </location>
</feature>
<dbReference type="HOGENOM" id="CLU_2241369_0_0_1"/>
<keyword evidence="3" id="KW-1185">Reference proteome</keyword>
<dbReference type="OrthoDB" id="958531at2759"/>
<evidence type="ECO:0000256" key="1">
    <source>
        <dbReference type="SAM" id="MobiDB-lite"/>
    </source>
</evidence>
<accession>M1D7I0</accession>
<dbReference type="AlphaFoldDB" id="M1D7I0"/>
<dbReference type="Proteomes" id="UP000011115">
    <property type="component" value="Unassembled WGS sequence"/>
</dbReference>